<name>A0A9W8TJK0_9PEZI</name>
<dbReference type="VEuPathDB" id="FungiDB:F4678DRAFT_437626"/>
<dbReference type="PANTHER" id="PTHR47534">
    <property type="entry name" value="YALI0E05731P"/>
    <property type="match status" value="1"/>
</dbReference>
<dbReference type="Gene3D" id="3.40.50.720">
    <property type="entry name" value="NAD(P)-binding Rossmann-like Domain"/>
    <property type="match status" value="1"/>
</dbReference>
<keyword evidence="1" id="KW-0560">Oxidoreductase</keyword>
<keyword evidence="3" id="KW-1185">Reference proteome</keyword>
<comment type="caution">
    <text evidence="2">The sequence shown here is derived from an EMBL/GenBank/DDBJ whole genome shotgun (WGS) entry which is preliminary data.</text>
</comment>
<dbReference type="Pfam" id="PF00106">
    <property type="entry name" value="adh_short"/>
    <property type="match status" value="1"/>
</dbReference>
<gene>
    <name evidence="2" type="ORF">NPX13_g7354</name>
</gene>
<protein>
    <recommendedName>
        <fullName evidence="4">Short-chain dehydrogenase/reductase</fullName>
    </recommendedName>
</protein>
<dbReference type="AlphaFoldDB" id="A0A9W8TJK0"/>
<evidence type="ECO:0000313" key="2">
    <source>
        <dbReference type="EMBL" id="KAJ3565829.1"/>
    </source>
</evidence>
<dbReference type="SUPFAM" id="SSF51735">
    <property type="entry name" value="NAD(P)-binding Rossmann-fold domains"/>
    <property type="match status" value="1"/>
</dbReference>
<dbReference type="InterPro" id="IPR036291">
    <property type="entry name" value="NAD(P)-bd_dom_sf"/>
</dbReference>
<organism evidence="2 3">
    <name type="scientific">Xylaria arbuscula</name>
    <dbReference type="NCBI Taxonomy" id="114810"/>
    <lineage>
        <taxon>Eukaryota</taxon>
        <taxon>Fungi</taxon>
        <taxon>Dikarya</taxon>
        <taxon>Ascomycota</taxon>
        <taxon>Pezizomycotina</taxon>
        <taxon>Sordariomycetes</taxon>
        <taxon>Xylariomycetidae</taxon>
        <taxon>Xylariales</taxon>
        <taxon>Xylariaceae</taxon>
        <taxon>Xylaria</taxon>
    </lineage>
</organism>
<dbReference type="EMBL" id="JANPWZ010001435">
    <property type="protein sequence ID" value="KAJ3565829.1"/>
    <property type="molecule type" value="Genomic_DNA"/>
</dbReference>
<evidence type="ECO:0000313" key="3">
    <source>
        <dbReference type="Proteomes" id="UP001148614"/>
    </source>
</evidence>
<evidence type="ECO:0008006" key="4">
    <source>
        <dbReference type="Google" id="ProtNLM"/>
    </source>
</evidence>
<reference evidence="2" key="1">
    <citation type="submission" date="2022-07" db="EMBL/GenBank/DDBJ databases">
        <title>Genome Sequence of Xylaria arbuscula.</title>
        <authorList>
            <person name="Buettner E."/>
        </authorList>
    </citation>
    <scope>NUCLEOTIDE SEQUENCE</scope>
    <source>
        <strain evidence="2">VT107</strain>
    </source>
</reference>
<dbReference type="PANTHER" id="PTHR47534:SF3">
    <property type="entry name" value="ALCOHOL DEHYDROGENASE-LIKE C-TERMINAL DOMAIN-CONTAINING PROTEIN"/>
    <property type="match status" value="1"/>
</dbReference>
<evidence type="ECO:0000256" key="1">
    <source>
        <dbReference type="ARBA" id="ARBA00023002"/>
    </source>
</evidence>
<dbReference type="InterPro" id="IPR052228">
    <property type="entry name" value="Sec_Metab_Biosynth_Oxidored"/>
</dbReference>
<dbReference type="InterPro" id="IPR002347">
    <property type="entry name" value="SDR_fam"/>
</dbReference>
<proteinExistence type="predicted"/>
<dbReference type="Proteomes" id="UP001148614">
    <property type="component" value="Unassembled WGS sequence"/>
</dbReference>
<dbReference type="GO" id="GO:0016491">
    <property type="term" value="F:oxidoreductase activity"/>
    <property type="evidence" value="ECO:0007669"/>
    <property type="project" value="UniProtKB-KW"/>
</dbReference>
<accession>A0A9W8TJK0</accession>
<sequence>MVEIRAMISSNTQLAKVKEPSVALFVGATSGIGLGVLREFVRQTINPRVYFVARSITAAGTIAEELRLLNPGAKCEIIHKDVSLIRDAEKVAEYVMSQESSLDLLFMSQGCHVLIKCLDTVEGLDASMSTRYYSRIRLAHTLLPLLNKSQSSRVVSVLVGGQEGSVDEEDLGLENPGNFSTSSASYHSCTMNTLMLERLATENPRVSFIHAFPGMVNTPLFNHLSSGIKGTLLSYTIAPVAKLFGRSVSDAGHWGLFIATSARYSVDDGVVPLTMGIGKAGRTKGGIFLVNEKGETTDNEKVLGPFRKRGVDKKIWTHTQQVFASI</sequence>